<dbReference type="EMBL" id="CADIKF010000050">
    <property type="protein sequence ID" value="CAB3767172.1"/>
    <property type="molecule type" value="Genomic_DNA"/>
</dbReference>
<dbReference type="PROSITE" id="PS51257">
    <property type="entry name" value="PROKAR_LIPOPROTEIN"/>
    <property type="match status" value="1"/>
</dbReference>
<name>A0A6J5EPM8_9BURK</name>
<organism evidence="2 3">
    <name type="scientific">Paraburkholderia solisilvae</name>
    <dbReference type="NCBI Taxonomy" id="624376"/>
    <lineage>
        <taxon>Bacteria</taxon>
        <taxon>Pseudomonadati</taxon>
        <taxon>Pseudomonadota</taxon>
        <taxon>Betaproteobacteria</taxon>
        <taxon>Burkholderiales</taxon>
        <taxon>Burkholderiaceae</taxon>
        <taxon>Paraburkholderia</taxon>
    </lineage>
</organism>
<evidence type="ECO:0008006" key="4">
    <source>
        <dbReference type="Google" id="ProtNLM"/>
    </source>
</evidence>
<sequence>MNTRVFTLVSAAAALALFAGCTAVYKNSALCEDRMRSAAGEDAASETMTISHTGAGIHGSRVVVEGAFVSTVPASSVPAIQADWAGLPPPPTPSMATAAATAAAASNSSVAAAAAAASAASAAAVTSMASPTAPAWQTTSTPMAVLGATAPPFAAAPVESGTAKPEVTRRGPAKPVKLAIPAAMECQFDGESLTSFRWLAPAKLAKRADVAASEPSE</sequence>
<dbReference type="AlphaFoldDB" id="A0A6J5EPM8"/>
<accession>A0A6J5EPM8</accession>
<evidence type="ECO:0000256" key="1">
    <source>
        <dbReference type="SAM" id="SignalP"/>
    </source>
</evidence>
<reference evidence="2 3" key="1">
    <citation type="submission" date="2020-04" db="EMBL/GenBank/DDBJ databases">
        <authorList>
            <person name="De Canck E."/>
        </authorList>
    </citation>
    <scope>NUCLEOTIDE SEQUENCE [LARGE SCALE GENOMIC DNA]</scope>
    <source>
        <strain evidence="2 3">LMG 29739</strain>
    </source>
</reference>
<gene>
    <name evidence="2" type="ORF">LMG29739_05016</name>
</gene>
<keyword evidence="1" id="KW-0732">Signal</keyword>
<feature type="chain" id="PRO_5027122805" description="Ig-like domain-containing protein" evidence="1">
    <location>
        <begin position="20"/>
        <end position="217"/>
    </location>
</feature>
<dbReference type="Proteomes" id="UP000494329">
    <property type="component" value="Unassembled WGS sequence"/>
</dbReference>
<protein>
    <recommendedName>
        <fullName evidence="4">Ig-like domain-containing protein</fullName>
    </recommendedName>
</protein>
<evidence type="ECO:0000313" key="2">
    <source>
        <dbReference type="EMBL" id="CAB3767172.1"/>
    </source>
</evidence>
<evidence type="ECO:0000313" key="3">
    <source>
        <dbReference type="Proteomes" id="UP000494329"/>
    </source>
</evidence>
<feature type="signal peptide" evidence="1">
    <location>
        <begin position="1"/>
        <end position="19"/>
    </location>
</feature>
<keyword evidence="3" id="KW-1185">Reference proteome</keyword>
<dbReference type="RefSeq" id="WP_175114163.1">
    <property type="nucleotide sequence ID" value="NZ_CADIKF010000050.1"/>
</dbReference>
<proteinExistence type="predicted"/>